<protein>
    <submittedName>
        <fullName evidence="1">Uncharacterized protein</fullName>
    </submittedName>
</protein>
<keyword evidence="2" id="KW-1185">Reference proteome</keyword>
<dbReference type="EMBL" id="JABFTP020000042">
    <property type="protein sequence ID" value="KAL3271302.1"/>
    <property type="molecule type" value="Genomic_DNA"/>
</dbReference>
<dbReference type="Proteomes" id="UP001516400">
    <property type="component" value="Unassembled WGS sequence"/>
</dbReference>
<reference evidence="1 2" key="1">
    <citation type="journal article" date="2021" name="BMC Biol.">
        <title>Horizontally acquired antibacterial genes associated with adaptive radiation of ladybird beetles.</title>
        <authorList>
            <person name="Li H.S."/>
            <person name="Tang X.F."/>
            <person name="Huang Y.H."/>
            <person name="Xu Z.Y."/>
            <person name="Chen M.L."/>
            <person name="Du X.Y."/>
            <person name="Qiu B.Y."/>
            <person name="Chen P.T."/>
            <person name="Zhang W."/>
            <person name="Slipinski A."/>
            <person name="Escalona H.E."/>
            <person name="Waterhouse R.M."/>
            <person name="Zwick A."/>
            <person name="Pang H."/>
        </authorList>
    </citation>
    <scope>NUCLEOTIDE SEQUENCE [LARGE SCALE GENOMIC DNA]</scope>
    <source>
        <strain evidence="1">SYSU2018</strain>
    </source>
</reference>
<gene>
    <name evidence="1" type="ORF">HHI36_021791</name>
</gene>
<organism evidence="1 2">
    <name type="scientific">Cryptolaemus montrouzieri</name>
    <dbReference type="NCBI Taxonomy" id="559131"/>
    <lineage>
        <taxon>Eukaryota</taxon>
        <taxon>Metazoa</taxon>
        <taxon>Ecdysozoa</taxon>
        <taxon>Arthropoda</taxon>
        <taxon>Hexapoda</taxon>
        <taxon>Insecta</taxon>
        <taxon>Pterygota</taxon>
        <taxon>Neoptera</taxon>
        <taxon>Endopterygota</taxon>
        <taxon>Coleoptera</taxon>
        <taxon>Polyphaga</taxon>
        <taxon>Cucujiformia</taxon>
        <taxon>Coccinelloidea</taxon>
        <taxon>Coccinellidae</taxon>
        <taxon>Scymninae</taxon>
        <taxon>Scymnini</taxon>
        <taxon>Cryptolaemus</taxon>
    </lineage>
</organism>
<proteinExistence type="predicted"/>
<sequence>MTTGWRSCCCCFCHYFYFYLTFVEATSIPHRFWTIDKRCGMLMLEDEIFGDARSHSYTNRVLERLFKRDSEMTALWFNLHLHSSLRSGTISIWDMGSFLKV</sequence>
<feature type="non-terminal residue" evidence="1">
    <location>
        <position position="101"/>
    </location>
</feature>
<evidence type="ECO:0000313" key="1">
    <source>
        <dbReference type="EMBL" id="KAL3271302.1"/>
    </source>
</evidence>
<evidence type="ECO:0000313" key="2">
    <source>
        <dbReference type="Proteomes" id="UP001516400"/>
    </source>
</evidence>
<comment type="caution">
    <text evidence="1">The sequence shown here is derived from an EMBL/GenBank/DDBJ whole genome shotgun (WGS) entry which is preliminary data.</text>
</comment>
<accession>A0ABD2MYU4</accession>
<dbReference type="AlphaFoldDB" id="A0ABD2MYU4"/>
<name>A0ABD2MYU4_9CUCU</name>